<evidence type="ECO:0000313" key="2">
    <source>
        <dbReference type="Proteomes" id="UP000218172"/>
    </source>
</evidence>
<sequence length="111" mass="12726">MQVNIAQSFSSFWGFASLGYKLRGESDLFAGLENTFYTSLSVERAVNSRWSLGLIYDYREAASSFSQETHELLPYLRWSPNAHWDFSAFSIFGFTQDSPDIGVLGQLSYRW</sequence>
<organism evidence="1 2">
    <name type="scientific">SAR86 cluster bacterium</name>
    <dbReference type="NCBI Taxonomy" id="2030880"/>
    <lineage>
        <taxon>Bacteria</taxon>
        <taxon>Pseudomonadati</taxon>
        <taxon>Pseudomonadota</taxon>
        <taxon>Gammaproteobacteria</taxon>
        <taxon>SAR86 cluster</taxon>
    </lineage>
</organism>
<comment type="caution">
    <text evidence="1">The sequence shown here is derived from an EMBL/GenBank/DDBJ whole genome shotgun (WGS) entry which is preliminary data.</text>
</comment>
<proteinExistence type="predicted"/>
<dbReference type="Proteomes" id="UP000218172">
    <property type="component" value="Unassembled WGS sequence"/>
</dbReference>
<protein>
    <submittedName>
        <fullName evidence="1">Uncharacterized protein</fullName>
    </submittedName>
</protein>
<dbReference type="EMBL" id="NVQR01000163">
    <property type="protein sequence ID" value="PCH58445.1"/>
    <property type="molecule type" value="Genomic_DNA"/>
</dbReference>
<accession>A0A2A4MEB9</accession>
<reference evidence="2" key="1">
    <citation type="submission" date="2017-08" db="EMBL/GenBank/DDBJ databases">
        <title>A dynamic microbial community with high functional redundancy inhabits the cold, oxic subseafloor aquifer.</title>
        <authorList>
            <person name="Tully B.J."/>
            <person name="Wheat C.G."/>
            <person name="Glazer B.T."/>
            <person name="Huber J.A."/>
        </authorList>
    </citation>
    <scope>NUCLEOTIDE SEQUENCE [LARGE SCALE GENOMIC DNA]</scope>
</reference>
<dbReference type="AlphaFoldDB" id="A0A2A4MEB9"/>
<gene>
    <name evidence="1" type="ORF">COC19_08485</name>
</gene>
<evidence type="ECO:0000313" key="1">
    <source>
        <dbReference type="EMBL" id="PCH58445.1"/>
    </source>
</evidence>
<name>A0A2A4MEB9_9GAMM</name>